<comment type="similarity">
    <text evidence="8 9">Belongs to the TonB-dependent receptor family.</text>
</comment>
<dbReference type="PROSITE" id="PS52016">
    <property type="entry name" value="TONB_DEPENDENT_REC_3"/>
    <property type="match status" value="1"/>
</dbReference>
<accession>A0A1W2GLV5</accession>
<organism evidence="13 14">
    <name type="scientific">Reichenbachiella faecimaris</name>
    <dbReference type="NCBI Taxonomy" id="692418"/>
    <lineage>
        <taxon>Bacteria</taxon>
        <taxon>Pseudomonadati</taxon>
        <taxon>Bacteroidota</taxon>
        <taxon>Cytophagia</taxon>
        <taxon>Cytophagales</taxon>
        <taxon>Reichenbachiellaceae</taxon>
        <taxon>Reichenbachiella</taxon>
    </lineage>
</organism>
<dbReference type="GO" id="GO:0009279">
    <property type="term" value="C:cell outer membrane"/>
    <property type="evidence" value="ECO:0007669"/>
    <property type="project" value="UniProtKB-SubCell"/>
</dbReference>
<reference evidence="13 14" key="1">
    <citation type="submission" date="2017-04" db="EMBL/GenBank/DDBJ databases">
        <authorList>
            <person name="Afonso C.L."/>
            <person name="Miller P.J."/>
            <person name="Scott M.A."/>
            <person name="Spackman E."/>
            <person name="Goraichik I."/>
            <person name="Dimitrov K.M."/>
            <person name="Suarez D.L."/>
            <person name="Swayne D.E."/>
        </authorList>
    </citation>
    <scope>NUCLEOTIDE SEQUENCE [LARGE SCALE GENOMIC DNA]</scope>
    <source>
        <strain evidence="13 14">DSM 26133</strain>
    </source>
</reference>
<dbReference type="Pfam" id="PF13715">
    <property type="entry name" value="CarbopepD_reg_2"/>
    <property type="match status" value="1"/>
</dbReference>
<proteinExistence type="inferred from homology"/>
<dbReference type="InterPro" id="IPR037066">
    <property type="entry name" value="Plug_dom_sf"/>
</dbReference>
<dbReference type="InterPro" id="IPR023996">
    <property type="entry name" value="TonB-dep_OMP_SusC/RagA"/>
</dbReference>
<dbReference type="AlphaFoldDB" id="A0A1W2GLV5"/>
<feature type="domain" description="TonB-dependent receptor plug" evidence="12">
    <location>
        <begin position="123"/>
        <end position="236"/>
    </location>
</feature>
<keyword evidence="3 8" id="KW-1134">Transmembrane beta strand</keyword>
<protein>
    <submittedName>
        <fullName evidence="13">Iron complex outermembrane recepter protein</fullName>
    </submittedName>
</protein>
<gene>
    <name evidence="13" type="ORF">SAMN04488029_3318</name>
</gene>
<dbReference type="InterPro" id="IPR036942">
    <property type="entry name" value="Beta-barrel_TonB_sf"/>
</dbReference>
<keyword evidence="6 8" id="KW-0472">Membrane</keyword>
<dbReference type="SUPFAM" id="SSF56935">
    <property type="entry name" value="Porins"/>
    <property type="match status" value="1"/>
</dbReference>
<evidence type="ECO:0000256" key="8">
    <source>
        <dbReference type="PROSITE-ProRule" id="PRU01360"/>
    </source>
</evidence>
<dbReference type="STRING" id="692418.SAMN04488029_3318"/>
<dbReference type="Pfam" id="PF07715">
    <property type="entry name" value="Plug"/>
    <property type="match status" value="1"/>
</dbReference>
<evidence type="ECO:0000256" key="6">
    <source>
        <dbReference type="ARBA" id="ARBA00023136"/>
    </source>
</evidence>
<evidence type="ECO:0000256" key="4">
    <source>
        <dbReference type="ARBA" id="ARBA00022692"/>
    </source>
</evidence>
<dbReference type="NCBIfam" id="TIGR04057">
    <property type="entry name" value="SusC_RagA_signa"/>
    <property type="match status" value="1"/>
</dbReference>
<dbReference type="InterPro" id="IPR000531">
    <property type="entry name" value="Beta-barrel_TonB"/>
</dbReference>
<keyword evidence="2 8" id="KW-0813">Transport</keyword>
<evidence type="ECO:0000256" key="10">
    <source>
        <dbReference type="SAM" id="SignalP"/>
    </source>
</evidence>
<keyword evidence="10" id="KW-0732">Signal</keyword>
<keyword evidence="14" id="KW-1185">Reference proteome</keyword>
<keyword evidence="7 8" id="KW-0998">Cell outer membrane</keyword>
<evidence type="ECO:0000256" key="9">
    <source>
        <dbReference type="RuleBase" id="RU003357"/>
    </source>
</evidence>
<feature type="chain" id="PRO_5012416093" evidence="10">
    <location>
        <begin position="28"/>
        <end position="1012"/>
    </location>
</feature>
<dbReference type="NCBIfam" id="TIGR04056">
    <property type="entry name" value="OMP_RagA_SusC"/>
    <property type="match status" value="1"/>
</dbReference>
<evidence type="ECO:0000313" key="13">
    <source>
        <dbReference type="EMBL" id="SMD37266.1"/>
    </source>
</evidence>
<dbReference type="Gene3D" id="2.60.40.1120">
    <property type="entry name" value="Carboxypeptidase-like, regulatory domain"/>
    <property type="match status" value="1"/>
</dbReference>
<feature type="signal peptide" evidence="10">
    <location>
        <begin position="1"/>
        <end position="27"/>
    </location>
</feature>
<dbReference type="Pfam" id="PF00593">
    <property type="entry name" value="TonB_dep_Rec_b-barrel"/>
    <property type="match status" value="1"/>
</dbReference>
<dbReference type="Proteomes" id="UP000192472">
    <property type="component" value="Unassembled WGS sequence"/>
</dbReference>
<dbReference type="InterPro" id="IPR012910">
    <property type="entry name" value="Plug_dom"/>
</dbReference>
<dbReference type="InterPro" id="IPR023997">
    <property type="entry name" value="TonB-dep_OMP_SusC/RagA_CS"/>
</dbReference>
<dbReference type="EMBL" id="FWYF01000003">
    <property type="protein sequence ID" value="SMD37266.1"/>
    <property type="molecule type" value="Genomic_DNA"/>
</dbReference>
<evidence type="ECO:0000313" key="14">
    <source>
        <dbReference type="Proteomes" id="UP000192472"/>
    </source>
</evidence>
<evidence type="ECO:0000256" key="7">
    <source>
        <dbReference type="ARBA" id="ARBA00023237"/>
    </source>
</evidence>
<dbReference type="InterPro" id="IPR039426">
    <property type="entry name" value="TonB-dep_rcpt-like"/>
</dbReference>
<evidence type="ECO:0000256" key="1">
    <source>
        <dbReference type="ARBA" id="ARBA00004571"/>
    </source>
</evidence>
<dbReference type="FunFam" id="2.60.40.1120:FF:000003">
    <property type="entry name" value="Outer membrane protein Omp121"/>
    <property type="match status" value="1"/>
</dbReference>
<comment type="subcellular location">
    <subcellularLocation>
        <location evidence="1 8">Cell outer membrane</location>
        <topology evidence="1 8">Multi-pass membrane protein</topology>
    </subcellularLocation>
</comment>
<evidence type="ECO:0000256" key="5">
    <source>
        <dbReference type="ARBA" id="ARBA00023077"/>
    </source>
</evidence>
<dbReference type="RefSeq" id="WP_084373932.1">
    <property type="nucleotide sequence ID" value="NZ_FWYF01000003.1"/>
</dbReference>
<sequence>MKNYYQLVFSMLFGMGVLLVSSSGAFAQGSMVSGTIKDAESGEAIPGVNVIAKGTSNGVVTDIDGNYSLQVEENTVLVISYVGFETQEIKVGTQSIIDVSLGYDVSQLGEVVVIGYGEVDRGDVTGSVIAVDSDDFNKGAISTPQELLIGKVPGVVITSQGGAAGTGSTIRIRGGSSLRANNDPLIVIDGMPLESRGISGMANPLATINPNDIETFTVLKDASATAIYGSRASNGVILITTKQGSQGKMTVSYNGNVSVGVPVKTLDVYSGDEYRAIVNERVTNDLLDDNALVNLGSENTNWQDAIYENAVSTDHNVSVGGNIQGVPVRGSVGYTNQNGILKNNNMERTSFTLSASPTLLDGDLTMNINAKGSFIQNNFSNPDAIGSAVSFDPTQPIMNGNTRYGGYFAWTNHDPALVMDPEAAPINIATHNPVAQLNYRDNTSSAQRYILGGKFDYRMPFLPALKATLNLGMDYYDSQGDDVVNPLASWSEREPAQNIKHYEQTRKNNLLDFYLNYNKTFGGDHKVDLTGGYSYQHFHVSGNDSNKSWDETDAGADTVSYKREYFLLSFFGRMNYTLKDKYLVTATVRNDRSSRFGEDARSGIFPAVAVAWKLNEEGFLNGADFLSELKIRAGWGQTGQQDIGDDNRSFYPYIPTYTGSQQGAYYQFGNSFYATQRPNPYDANIKWETTTTQNIGLDFGFLNGRFSGSVDLYKRETEDLINEIPIAAGSNFSNFLITNVGSLENKGVEVALTAGIISTPDLSWEISGNLTYNVNEITKLTQIDDPSYPGYNTGEIDGGVGNNVQINSVGHPVNTFYLFSQVYGQDGMPIEGLYVDKTGEGGVVSGNELNKYYLNNPAPEYLIGISSKVRYKSFDFSFSGRLNLNNYVYNNNASSKALYQNLYNQAGYTANILTAVEETEFTTAQYWSDIYMEDASFFRMDNISVGYNFDKIFSDQLNGRISFTVQNAFVITDYSGLDPEINSGSKLGPNVGIDNNIYPRPRTYMLGINLNF</sequence>
<evidence type="ECO:0000256" key="2">
    <source>
        <dbReference type="ARBA" id="ARBA00022448"/>
    </source>
</evidence>
<dbReference type="Gene3D" id="2.40.170.20">
    <property type="entry name" value="TonB-dependent receptor, beta-barrel domain"/>
    <property type="match status" value="1"/>
</dbReference>
<feature type="domain" description="TonB-dependent receptor-like beta-barrel" evidence="11">
    <location>
        <begin position="397"/>
        <end position="967"/>
    </location>
</feature>
<keyword evidence="4 8" id="KW-0812">Transmembrane</keyword>
<evidence type="ECO:0000259" key="11">
    <source>
        <dbReference type="Pfam" id="PF00593"/>
    </source>
</evidence>
<dbReference type="Gene3D" id="2.170.130.10">
    <property type="entry name" value="TonB-dependent receptor, plug domain"/>
    <property type="match status" value="1"/>
</dbReference>
<keyword evidence="5 9" id="KW-0798">TonB box</keyword>
<evidence type="ECO:0000256" key="3">
    <source>
        <dbReference type="ARBA" id="ARBA00022452"/>
    </source>
</evidence>
<dbReference type="InterPro" id="IPR008969">
    <property type="entry name" value="CarboxyPept-like_regulatory"/>
</dbReference>
<dbReference type="SUPFAM" id="SSF49464">
    <property type="entry name" value="Carboxypeptidase regulatory domain-like"/>
    <property type="match status" value="1"/>
</dbReference>
<evidence type="ECO:0000259" key="12">
    <source>
        <dbReference type="Pfam" id="PF07715"/>
    </source>
</evidence>
<name>A0A1W2GLV5_REIFA</name>